<proteinExistence type="predicted"/>
<dbReference type="AlphaFoldDB" id="A0A6N3AM38"/>
<organism evidence="1">
    <name type="scientific">Phytobacter massiliensis</name>
    <dbReference type="NCBI Taxonomy" id="1485952"/>
    <lineage>
        <taxon>Bacteria</taxon>
        <taxon>Pseudomonadati</taxon>
        <taxon>Pseudomonadota</taxon>
        <taxon>Gammaproteobacteria</taxon>
        <taxon>Enterobacterales</taxon>
        <taxon>Enterobacteriaceae</taxon>
        <taxon>Phytobacter</taxon>
    </lineage>
</organism>
<protein>
    <submittedName>
        <fullName evidence="1">Uncharacterized protein</fullName>
    </submittedName>
</protein>
<name>A0A6N3AM38_9ENTR</name>
<dbReference type="EMBL" id="CACRTZ010000005">
    <property type="protein sequence ID" value="VYT93464.1"/>
    <property type="molecule type" value="Genomic_DNA"/>
</dbReference>
<gene>
    <name evidence="1" type="ORF">EMLFYP7_00984</name>
</gene>
<accession>A0A6N3AM38</accession>
<dbReference type="RefSeq" id="WP_156565122.1">
    <property type="nucleotide sequence ID" value="NZ_CACRTZ010000005.1"/>
</dbReference>
<reference evidence="1" key="1">
    <citation type="submission" date="2019-11" db="EMBL/GenBank/DDBJ databases">
        <authorList>
            <person name="Feng L."/>
        </authorList>
    </citation>
    <scope>NUCLEOTIDE SEQUENCE</scope>
    <source>
        <strain evidence="1">EMassiliensisLFYP7</strain>
    </source>
</reference>
<evidence type="ECO:0000313" key="1">
    <source>
        <dbReference type="EMBL" id="VYT93464.1"/>
    </source>
</evidence>
<sequence length="87" mass="10026">MADVIFVFPKGIVQRKEYLFKALNVDYEVNTDANDSDILMLNRTANWGKTDFADLTSALRLEICRSENLGTNSDGENHMWLFHQIDE</sequence>